<reference evidence="6 7" key="1">
    <citation type="submission" date="2018-02" db="EMBL/GenBank/DDBJ databases">
        <title>Genome sequence of the basidiomycete white-rot fungus Phlebia centrifuga.</title>
        <authorList>
            <person name="Granchi Z."/>
            <person name="Peng M."/>
            <person name="de Vries R.P."/>
            <person name="Hilden K."/>
            <person name="Makela M.R."/>
            <person name="Grigoriev I."/>
            <person name="Riley R."/>
        </authorList>
    </citation>
    <scope>NUCLEOTIDE SEQUENCE [LARGE SCALE GENOMIC DNA]</scope>
    <source>
        <strain evidence="6 7">FBCC195</strain>
    </source>
</reference>
<comment type="similarity">
    <text evidence="1">Belongs to the FMO family.</text>
</comment>
<evidence type="ECO:0000256" key="2">
    <source>
        <dbReference type="ARBA" id="ARBA00022630"/>
    </source>
</evidence>
<keyword evidence="2" id="KW-0285">Flavoprotein</keyword>
<dbReference type="Pfam" id="PF00743">
    <property type="entry name" value="FMO-like"/>
    <property type="match status" value="2"/>
</dbReference>
<dbReference type="PIRSF" id="PIRSF000332">
    <property type="entry name" value="FMO"/>
    <property type="match status" value="1"/>
</dbReference>
<dbReference type="InterPro" id="IPR000960">
    <property type="entry name" value="Flavin_mOase"/>
</dbReference>
<evidence type="ECO:0008006" key="8">
    <source>
        <dbReference type="Google" id="ProtNLM"/>
    </source>
</evidence>
<dbReference type="InterPro" id="IPR020946">
    <property type="entry name" value="Flavin_mOase-like"/>
</dbReference>
<name>A0A2R6NTW1_9APHY</name>
<keyword evidence="5" id="KW-0560">Oxidoreductase</keyword>
<keyword evidence="7" id="KW-1185">Reference proteome</keyword>
<dbReference type="AlphaFoldDB" id="A0A2R6NTW1"/>
<keyword evidence="4" id="KW-0521">NADP</keyword>
<sequence>MVDPIIESERDSTVKDICVIGTGPSGLGALKIIADSPQYKAGLWRPVAFEAREEIGGVWVPAPPTDNPPLTPLYDSLTTNLPHPLMAYPSFPFPPSTLLYPPASTVLKYLQSYASHFDINQHIRVNTSVRSVDWDKELSRWRVRTSPTSSGADAPTGESLFDLVVVANGHYRVPRYPDIPGLDAWLAIGKTSHAAWYRHARDIGDTILVVGGGPSGLDIADEMLAVSRTVVHSIPGTKRADRGSLKLRGRITEFADVTEGRVVFEDGTSESGIDHCILATGYEHSLPFLPGTLLQQSLPPPIPPIPETLYNSTYHIFPLAKQMFPLVTSFPTSSLAFVVLQYRIIPFALVETQMRAVLKAFAVPESIDPANEAVDIVSRYEELRKQVGDDERVIARAWHKLEGEEQFQYQDELHKYVGGEYAGPEWKVPDWYREVWEYKFKLRDEWKELVRIGEAERWVQGVGEAGGAEGTKEWLELMRRVIRRAEDRQAAPSSQRGAKL</sequence>
<gene>
    <name evidence="6" type="ORF">PHLCEN_2v8348</name>
</gene>
<evidence type="ECO:0000313" key="7">
    <source>
        <dbReference type="Proteomes" id="UP000186601"/>
    </source>
</evidence>
<evidence type="ECO:0000313" key="6">
    <source>
        <dbReference type="EMBL" id="PSR76590.1"/>
    </source>
</evidence>
<keyword evidence="3" id="KW-0274">FAD</keyword>
<dbReference type="Gene3D" id="3.50.50.60">
    <property type="entry name" value="FAD/NAD(P)-binding domain"/>
    <property type="match status" value="2"/>
</dbReference>
<dbReference type="EMBL" id="MLYV02000838">
    <property type="protein sequence ID" value="PSR76590.1"/>
    <property type="molecule type" value="Genomic_DNA"/>
</dbReference>
<proteinExistence type="inferred from homology"/>
<evidence type="ECO:0000256" key="5">
    <source>
        <dbReference type="ARBA" id="ARBA00023002"/>
    </source>
</evidence>
<dbReference type="GO" id="GO:0004499">
    <property type="term" value="F:N,N-dimethylaniline monooxygenase activity"/>
    <property type="evidence" value="ECO:0007669"/>
    <property type="project" value="InterPro"/>
</dbReference>
<dbReference type="STRING" id="98765.A0A2R6NTW1"/>
<dbReference type="GO" id="GO:0050661">
    <property type="term" value="F:NADP binding"/>
    <property type="evidence" value="ECO:0007669"/>
    <property type="project" value="InterPro"/>
</dbReference>
<evidence type="ECO:0000256" key="1">
    <source>
        <dbReference type="ARBA" id="ARBA00009183"/>
    </source>
</evidence>
<evidence type="ECO:0000256" key="4">
    <source>
        <dbReference type="ARBA" id="ARBA00022857"/>
    </source>
</evidence>
<organism evidence="6 7">
    <name type="scientific">Hermanssonia centrifuga</name>
    <dbReference type="NCBI Taxonomy" id="98765"/>
    <lineage>
        <taxon>Eukaryota</taxon>
        <taxon>Fungi</taxon>
        <taxon>Dikarya</taxon>
        <taxon>Basidiomycota</taxon>
        <taxon>Agaricomycotina</taxon>
        <taxon>Agaricomycetes</taxon>
        <taxon>Polyporales</taxon>
        <taxon>Meruliaceae</taxon>
        <taxon>Hermanssonia</taxon>
    </lineage>
</organism>
<dbReference type="GO" id="GO:0050660">
    <property type="term" value="F:flavin adenine dinucleotide binding"/>
    <property type="evidence" value="ECO:0007669"/>
    <property type="project" value="InterPro"/>
</dbReference>
<dbReference type="InterPro" id="IPR050346">
    <property type="entry name" value="FMO-like"/>
</dbReference>
<evidence type="ECO:0000256" key="3">
    <source>
        <dbReference type="ARBA" id="ARBA00022827"/>
    </source>
</evidence>
<dbReference type="InterPro" id="IPR036188">
    <property type="entry name" value="FAD/NAD-bd_sf"/>
</dbReference>
<comment type="caution">
    <text evidence="6">The sequence shown here is derived from an EMBL/GenBank/DDBJ whole genome shotgun (WGS) entry which is preliminary data.</text>
</comment>
<dbReference type="PANTHER" id="PTHR23023">
    <property type="entry name" value="DIMETHYLANILINE MONOOXYGENASE"/>
    <property type="match status" value="1"/>
</dbReference>
<dbReference type="PRINTS" id="PR00370">
    <property type="entry name" value="FMOXYGENASE"/>
</dbReference>
<accession>A0A2R6NTW1</accession>
<dbReference type="SUPFAM" id="SSF51905">
    <property type="entry name" value="FAD/NAD(P)-binding domain"/>
    <property type="match status" value="2"/>
</dbReference>
<dbReference type="Proteomes" id="UP000186601">
    <property type="component" value="Unassembled WGS sequence"/>
</dbReference>
<protein>
    <recommendedName>
        <fullName evidence="8">FAD/NAD(P)-binding domain-containing protein</fullName>
    </recommendedName>
</protein>
<dbReference type="OrthoDB" id="66881at2759"/>